<dbReference type="RefSeq" id="NP_064828.1">
    <property type="nucleotide sequence ID" value="NC_002520.1"/>
</dbReference>
<reference evidence="2 3" key="1">
    <citation type="journal article" date="2000" name="Virology">
        <title>Complete genomic sequence of the Amsacta moorei entomopoxvirus: analysis and comparison with other poxviruses.</title>
        <authorList>
            <person name="Bawden A.L."/>
            <person name="Glassberg K.J."/>
            <person name="Diggans J."/>
            <person name="Shaw R."/>
            <person name="Farmerie W."/>
            <person name="Moyer R.W."/>
        </authorList>
    </citation>
    <scope>NUCLEOTIDE SEQUENCE [LARGE SCALE GENOMIC DNA]</scope>
</reference>
<evidence type="ECO:0000313" key="2">
    <source>
        <dbReference type="EMBL" id="AAG02752.1"/>
    </source>
</evidence>
<dbReference type="Proteomes" id="UP000000872">
    <property type="component" value="Segment"/>
</dbReference>
<keyword evidence="3" id="KW-1185">Reference proteome</keyword>
<accession>Q9EN02</accession>
<keyword evidence="1" id="KW-0472">Membrane</keyword>
<name>Q9EN02_AMEPV</name>
<sequence>MLHCFTLYISYSLKTLILLIPNNATKHLYGFVLHKASIILLYILIFLHIIYVLSIKFFIFKL</sequence>
<feature type="transmembrane region" description="Helical" evidence="1">
    <location>
        <begin position="38"/>
        <end position="59"/>
    </location>
</feature>
<organismHost>
    <name type="scientific">Amsacta</name>
    <dbReference type="NCBI Taxonomy" id="340055"/>
</organismHost>
<dbReference type="GeneID" id="1494636"/>
<keyword evidence="1" id="KW-1133">Transmembrane helix</keyword>
<protein>
    <submittedName>
        <fullName evidence="2">AMV046</fullName>
    </submittedName>
</protein>
<gene>
    <name evidence="2" type="primary">AMV046</name>
</gene>
<organism evidence="2 3">
    <name type="scientific">Amsacta moorei entomopoxvirus</name>
    <name type="common">AmEPV</name>
    <dbReference type="NCBI Taxonomy" id="28321"/>
    <lineage>
        <taxon>Viruses</taxon>
        <taxon>Varidnaviria</taxon>
        <taxon>Bamfordvirae</taxon>
        <taxon>Nucleocytoviricota</taxon>
        <taxon>Pokkesviricetes</taxon>
        <taxon>Chitovirales</taxon>
        <taxon>Poxviridae</taxon>
        <taxon>Entomopoxvirinae</taxon>
        <taxon>Betaentomopoxvirus</taxon>
    </lineage>
</organism>
<evidence type="ECO:0000313" key="3">
    <source>
        <dbReference type="Proteomes" id="UP000000872"/>
    </source>
</evidence>
<proteinExistence type="predicted"/>
<dbReference type="EMBL" id="AF250284">
    <property type="protein sequence ID" value="AAG02752.1"/>
    <property type="molecule type" value="Genomic_DNA"/>
</dbReference>
<keyword evidence="1" id="KW-0812">Transmembrane</keyword>
<dbReference type="KEGG" id="vg:1494636"/>
<evidence type="ECO:0000256" key="1">
    <source>
        <dbReference type="SAM" id="Phobius"/>
    </source>
</evidence>